<dbReference type="Gene3D" id="3.40.50.1000">
    <property type="entry name" value="HAD superfamily/HAD-like"/>
    <property type="match status" value="1"/>
</dbReference>
<name>A0A157ZJU1_9BURK</name>
<dbReference type="STRING" id="1777141.AWB80_00961"/>
<dbReference type="Gene3D" id="1.10.150.240">
    <property type="entry name" value="Putative phosphatase, domain 2"/>
    <property type="match status" value="1"/>
</dbReference>
<dbReference type="Pfam" id="PF00702">
    <property type="entry name" value="Hydrolase"/>
    <property type="match status" value="1"/>
</dbReference>
<evidence type="ECO:0000313" key="4">
    <source>
        <dbReference type="EMBL" id="SAK45790.1"/>
    </source>
</evidence>
<protein>
    <recommendedName>
        <fullName evidence="3">(S)-2-haloacid dehalogenase</fullName>
        <ecNumber evidence="3">3.8.1.2</ecNumber>
    </recommendedName>
    <alternativeName>
        <fullName evidence="3">2-haloalkanoic acid dehalogenase</fullName>
    </alternativeName>
    <alternativeName>
        <fullName evidence="3">Halocarboxylic acid halidohydrolase</fullName>
    </alternativeName>
    <alternativeName>
        <fullName evidence="3">L-2-haloacid dehalogenase</fullName>
    </alternativeName>
</protein>
<dbReference type="NCBIfam" id="TIGR01428">
    <property type="entry name" value="HAD_type_II"/>
    <property type="match status" value="1"/>
</dbReference>
<keyword evidence="2 3" id="KW-0378">Hydrolase</keyword>
<dbReference type="InterPro" id="IPR051540">
    <property type="entry name" value="S-2-haloacid_dehalogenase"/>
</dbReference>
<sequence>MRWTISFARKEQVFDQTNYPKGEIDVSLHNVKAFVFDVFGTVVDWRGGVAREAAPFLKRFGAAGAQPEAFADAWRGRYVPAMRTIISGERSFVRLDVLHRENLIDALPEFGIDPNEVPPEALDELNLAWHRLDPWPDSIPGLQRLKARHIIAPLSNGNIRLMVDMAKRAGLPWDAILGAEIAQIYKPDPQAYLRTADVLMLSPEEVCLVAAHNDDLAAARKCGLRTAFVARPNERGPAQTVDLKAASDWDVIALDMIELADAVGV</sequence>
<dbReference type="CDD" id="cd02588">
    <property type="entry name" value="HAD_L2-DEX"/>
    <property type="match status" value="1"/>
</dbReference>
<gene>
    <name evidence="4" type="ORF">AWB80_00961</name>
</gene>
<dbReference type="OrthoDB" id="8585081at2"/>
<dbReference type="PANTHER" id="PTHR43316:SF3">
    <property type="entry name" value="HALOACID DEHALOGENASE, TYPE II (AFU_ORTHOLOGUE AFUA_2G07750)-RELATED"/>
    <property type="match status" value="1"/>
</dbReference>
<dbReference type="SUPFAM" id="SSF56784">
    <property type="entry name" value="HAD-like"/>
    <property type="match status" value="1"/>
</dbReference>
<organism evidence="4 5">
    <name type="scientific">Caballeronia pedi</name>
    <dbReference type="NCBI Taxonomy" id="1777141"/>
    <lineage>
        <taxon>Bacteria</taxon>
        <taxon>Pseudomonadati</taxon>
        <taxon>Pseudomonadota</taxon>
        <taxon>Betaproteobacteria</taxon>
        <taxon>Burkholderiales</taxon>
        <taxon>Burkholderiaceae</taxon>
        <taxon>Caballeronia</taxon>
    </lineage>
</organism>
<evidence type="ECO:0000256" key="3">
    <source>
        <dbReference type="RuleBase" id="RU368077"/>
    </source>
</evidence>
<dbReference type="EC" id="3.8.1.2" evidence="3"/>
<comment type="function">
    <text evidence="3">Catalyzes the hydrolytic dehalogenation of small (S)-2-haloalkanoic acids to yield the corresponding (R)-2-hydroxyalkanoic acids.</text>
</comment>
<dbReference type="InterPro" id="IPR023198">
    <property type="entry name" value="PGP-like_dom2"/>
</dbReference>
<accession>A0A157ZJU1</accession>
<dbReference type="NCBIfam" id="TIGR01493">
    <property type="entry name" value="HAD-SF-IA-v2"/>
    <property type="match status" value="1"/>
</dbReference>
<dbReference type="InterPro" id="IPR006439">
    <property type="entry name" value="HAD-SF_hydro_IA"/>
</dbReference>
<comment type="catalytic activity">
    <reaction evidence="3">
        <text>an (S)-2-haloacid + H2O = a (2R)-2-hydroxycarboxylate + a halide anion + H(+)</text>
        <dbReference type="Rhea" id="RHEA:11192"/>
        <dbReference type="ChEBI" id="CHEBI:15377"/>
        <dbReference type="ChEBI" id="CHEBI:15378"/>
        <dbReference type="ChEBI" id="CHEBI:16042"/>
        <dbReference type="ChEBI" id="CHEBI:58314"/>
        <dbReference type="ChEBI" id="CHEBI:137405"/>
        <dbReference type="EC" id="3.8.1.2"/>
    </reaction>
</comment>
<reference evidence="4" key="1">
    <citation type="submission" date="2016-01" db="EMBL/GenBank/DDBJ databases">
        <authorList>
            <person name="Peeters C."/>
        </authorList>
    </citation>
    <scope>NUCLEOTIDE SEQUENCE [LARGE SCALE GENOMIC DNA]</scope>
    <source>
        <strain evidence="4">LMG 29323</strain>
    </source>
</reference>
<keyword evidence="5" id="KW-1185">Reference proteome</keyword>
<dbReference type="PANTHER" id="PTHR43316">
    <property type="entry name" value="HYDROLASE, HALOACID DELAHOGENASE-RELATED"/>
    <property type="match status" value="1"/>
</dbReference>
<dbReference type="InterPro" id="IPR036412">
    <property type="entry name" value="HAD-like_sf"/>
</dbReference>
<evidence type="ECO:0000256" key="1">
    <source>
        <dbReference type="ARBA" id="ARBA00008106"/>
    </source>
</evidence>
<evidence type="ECO:0000256" key="2">
    <source>
        <dbReference type="ARBA" id="ARBA00022801"/>
    </source>
</evidence>
<dbReference type="InterPro" id="IPR023214">
    <property type="entry name" value="HAD_sf"/>
</dbReference>
<dbReference type="AlphaFoldDB" id="A0A157ZJU1"/>
<dbReference type="GO" id="GO:0018784">
    <property type="term" value="F:(S)-2-haloacid dehalogenase activity"/>
    <property type="evidence" value="ECO:0007669"/>
    <property type="project" value="UniProtKB-UniRule"/>
</dbReference>
<comment type="caution">
    <text evidence="4">The sequence shown here is derived from an EMBL/GenBank/DDBJ whole genome shotgun (WGS) entry which is preliminary data.</text>
</comment>
<dbReference type="InterPro" id="IPR006328">
    <property type="entry name" value="2-HAD"/>
</dbReference>
<comment type="similarity">
    <text evidence="1 3">Belongs to the HAD-like hydrolase superfamily. S-2-haloalkanoic acid dehalogenase family.</text>
</comment>
<dbReference type="PRINTS" id="PR00413">
    <property type="entry name" value="HADHALOGNASE"/>
</dbReference>
<dbReference type="EMBL" id="FCOE02000002">
    <property type="protein sequence ID" value="SAK45790.1"/>
    <property type="molecule type" value="Genomic_DNA"/>
</dbReference>
<evidence type="ECO:0000313" key="5">
    <source>
        <dbReference type="Proteomes" id="UP000054911"/>
    </source>
</evidence>
<proteinExistence type="inferred from homology"/>
<dbReference type="Proteomes" id="UP000054911">
    <property type="component" value="Unassembled WGS sequence"/>
</dbReference>